<comment type="caution">
    <text evidence="1">The sequence shown here is derived from an EMBL/GenBank/DDBJ whole genome shotgun (WGS) entry which is preliminary data.</text>
</comment>
<proteinExistence type="predicted"/>
<dbReference type="EMBL" id="CM042028">
    <property type="protein sequence ID" value="KAI3800186.1"/>
    <property type="molecule type" value="Genomic_DNA"/>
</dbReference>
<name>A0ACB9HY94_9ASTR</name>
<keyword evidence="2" id="KW-1185">Reference proteome</keyword>
<protein>
    <submittedName>
        <fullName evidence="1">Uncharacterized protein</fullName>
    </submittedName>
</protein>
<dbReference type="Proteomes" id="UP001056120">
    <property type="component" value="Linkage Group LG11"/>
</dbReference>
<organism evidence="1 2">
    <name type="scientific">Smallanthus sonchifolius</name>
    <dbReference type="NCBI Taxonomy" id="185202"/>
    <lineage>
        <taxon>Eukaryota</taxon>
        <taxon>Viridiplantae</taxon>
        <taxon>Streptophyta</taxon>
        <taxon>Embryophyta</taxon>
        <taxon>Tracheophyta</taxon>
        <taxon>Spermatophyta</taxon>
        <taxon>Magnoliopsida</taxon>
        <taxon>eudicotyledons</taxon>
        <taxon>Gunneridae</taxon>
        <taxon>Pentapetalae</taxon>
        <taxon>asterids</taxon>
        <taxon>campanulids</taxon>
        <taxon>Asterales</taxon>
        <taxon>Asteraceae</taxon>
        <taxon>Asteroideae</taxon>
        <taxon>Heliantheae alliance</taxon>
        <taxon>Millerieae</taxon>
        <taxon>Smallanthus</taxon>
    </lineage>
</organism>
<sequence>MAAVTSFRLPRHHYTHSLISTNNSNSKPLCPSRRFFVNTSGFSSSRIIPINFNGCVVVARSNLNFPLISPDDNWGTWTALFATGAFGLCNMGIIPHEASAYSVVMEFILPLTIPLMLFRADMRDVIKSTGKLLLAFLIGSGFVSMNNHPFIIESD</sequence>
<accession>A0ACB9HY94</accession>
<reference evidence="1 2" key="2">
    <citation type="journal article" date="2022" name="Mol. Ecol. Resour.">
        <title>The genomes of chicory, endive, great burdock and yacon provide insights into Asteraceae paleo-polyploidization history and plant inulin production.</title>
        <authorList>
            <person name="Fan W."/>
            <person name="Wang S."/>
            <person name="Wang H."/>
            <person name="Wang A."/>
            <person name="Jiang F."/>
            <person name="Liu H."/>
            <person name="Zhao H."/>
            <person name="Xu D."/>
            <person name="Zhang Y."/>
        </authorList>
    </citation>
    <scope>NUCLEOTIDE SEQUENCE [LARGE SCALE GENOMIC DNA]</scope>
    <source>
        <strain evidence="2">cv. Yunnan</strain>
        <tissue evidence="1">Leaves</tissue>
    </source>
</reference>
<gene>
    <name evidence="1" type="ORF">L1987_35496</name>
</gene>
<reference evidence="2" key="1">
    <citation type="journal article" date="2022" name="Mol. Ecol. Resour.">
        <title>The genomes of chicory, endive, great burdock and yacon provide insights into Asteraceae palaeo-polyploidization history and plant inulin production.</title>
        <authorList>
            <person name="Fan W."/>
            <person name="Wang S."/>
            <person name="Wang H."/>
            <person name="Wang A."/>
            <person name="Jiang F."/>
            <person name="Liu H."/>
            <person name="Zhao H."/>
            <person name="Xu D."/>
            <person name="Zhang Y."/>
        </authorList>
    </citation>
    <scope>NUCLEOTIDE SEQUENCE [LARGE SCALE GENOMIC DNA]</scope>
    <source>
        <strain evidence="2">cv. Yunnan</strain>
    </source>
</reference>
<evidence type="ECO:0000313" key="1">
    <source>
        <dbReference type="EMBL" id="KAI3800186.1"/>
    </source>
</evidence>
<evidence type="ECO:0000313" key="2">
    <source>
        <dbReference type="Proteomes" id="UP001056120"/>
    </source>
</evidence>